<dbReference type="Proteomes" id="UP000257109">
    <property type="component" value="Unassembled WGS sequence"/>
</dbReference>
<proteinExistence type="predicted"/>
<accession>A0A371GY77</accession>
<organism evidence="1 2">
    <name type="scientific">Mucuna pruriens</name>
    <name type="common">Velvet bean</name>
    <name type="synonym">Dolichos pruriens</name>
    <dbReference type="NCBI Taxonomy" id="157652"/>
    <lineage>
        <taxon>Eukaryota</taxon>
        <taxon>Viridiplantae</taxon>
        <taxon>Streptophyta</taxon>
        <taxon>Embryophyta</taxon>
        <taxon>Tracheophyta</taxon>
        <taxon>Spermatophyta</taxon>
        <taxon>Magnoliopsida</taxon>
        <taxon>eudicotyledons</taxon>
        <taxon>Gunneridae</taxon>
        <taxon>Pentapetalae</taxon>
        <taxon>rosids</taxon>
        <taxon>fabids</taxon>
        <taxon>Fabales</taxon>
        <taxon>Fabaceae</taxon>
        <taxon>Papilionoideae</taxon>
        <taxon>50 kb inversion clade</taxon>
        <taxon>NPAAA clade</taxon>
        <taxon>indigoferoid/millettioid clade</taxon>
        <taxon>Phaseoleae</taxon>
        <taxon>Mucuna</taxon>
    </lineage>
</organism>
<evidence type="ECO:0000313" key="2">
    <source>
        <dbReference type="Proteomes" id="UP000257109"/>
    </source>
</evidence>
<name>A0A371GY77_MUCPR</name>
<reference evidence="1" key="1">
    <citation type="submission" date="2018-05" db="EMBL/GenBank/DDBJ databases">
        <title>Draft genome of Mucuna pruriens seed.</title>
        <authorList>
            <person name="Nnadi N.E."/>
            <person name="Vos R."/>
            <person name="Hasami M.H."/>
            <person name="Devisetty U.K."/>
            <person name="Aguiy J.C."/>
        </authorList>
    </citation>
    <scope>NUCLEOTIDE SEQUENCE [LARGE SCALE GENOMIC DNA]</scope>
    <source>
        <strain evidence="1">JCA_2017</strain>
    </source>
</reference>
<keyword evidence="2" id="KW-1185">Reference proteome</keyword>
<comment type="caution">
    <text evidence="1">The sequence shown here is derived from an EMBL/GenBank/DDBJ whole genome shotgun (WGS) entry which is preliminary data.</text>
</comment>
<gene>
    <name evidence="1" type="ORF">CR513_21991</name>
</gene>
<feature type="non-terminal residue" evidence="1">
    <location>
        <position position="1"/>
    </location>
</feature>
<dbReference type="AlphaFoldDB" id="A0A371GY77"/>
<dbReference type="EMBL" id="QJKJ01004115">
    <property type="protein sequence ID" value="RDX95497.1"/>
    <property type="molecule type" value="Genomic_DNA"/>
</dbReference>
<protein>
    <submittedName>
        <fullName evidence="1">Uncharacterized protein</fullName>
    </submittedName>
</protein>
<evidence type="ECO:0000313" key="1">
    <source>
        <dbReference type="EMBL" id="RDX95497.1"/>
    </source>
</evidence>
<sequence length="61" mass="7150">MCSTHDFSAKEGWVLMHMYGLSSYNISPNLSERMGQMKNDLQDENRSVLMDSRAFWLKQHP</sequence>